<reference evidence="1 2" key="1">
    <citation type="journal article" date="2009" name="Nature">
        <title>The Sorghum bicolor genome and the diversification of grasses.</title>
        <authorList>
            <person name="Paterson A.H."/>
            <person name="Bowers J.E."/>
            <person name="Bruggmann R."/>
            <person name="Dubchak I."/>
            <person name="Grimwood J."/>
            <person name="Gundlach H."/>
            <person name="Haberer G."/>
            <person name="Hellsten U."/>
            <person name="Mitros T."/>
            <person name="Poliakov A."/>
            <person name="Schmutz J."/>
            <person name="Spannagl M."/>
            <person name="Tang H."/>
            <person name="Wang X."/>
            <person name="Wicker T."/>
            <person name="Bharti A.K."/>
            <person name="Chapman J."/>
            <person name="Feltus F.A."/>
            <person name="Gowik U."/>
            <person name="Grigoriev I.V."/>
            <person name="Lyons E."/>
            <person name="Maher C.A."/>
            <person name="Martis M."/>
            <person name="Narechania A."/>
            <person name="Otillar R.P."/>
            <person name="Penning B.W."/>
            <person name="Salamov A.A."/>
            <person name="Wang Y."/>
            <person name="Zhang L."/>
            <person name="Carpita N.C."/>
            <person name="Freeling M."/>
            <person name="Gingle A.R."/>
            <person name="Hash C.T."/>
            <person name="Keller B."/>
            <person name="Klein P."/>
            <person name="Kresovich S."/>
            <person name="McCann M.C."/>
            <person name="Ming R."/>
            <person name="Peterson D.G."/>
            <person name="Mehboob-ur-Rahman"/>
            <person name="Ware D."/>
            <person name="Westhoff P."/>
            <person name="Mayer K.F."/>
            <person name="Messing J."/>
            <person name="Rokhsar D.S."/>
        </authorList>
    </citation>
    <scope>NUCLEOTIDE SEQUENCE [LARGE SCALE GENOMIC DNA]</scope>
    <source>
        <strain evidence="2">cv. BTx623</strain>
    </source>
</reference>
<proteinExistence type="predicted"/>
<organism evidence="1 2">
    <name type="scientific">Sorghum bicolor</name>
    <name type="common">Sorghum</name>
    <name type="synonym">Sorghum vulgare</name>
    <dbReference type="NCBI Taxonomy" id="4558"/>
    <lineage>
        <taxon>Eukaryota</taxon>
        <taxon>Viridiplantae</taxon>
        <taxon>Streptophyta</taxon>
        <taxon>Embryophyta</taxon>
        <taxon>Tracheophyta</taxon>
        <taxon>Spermatophyta</taxon>
        <taxon>Magnoliopsida</taxon>
        <taxon>Liliopsida</taxon>
        <taxon>Poales</taxon>
        <taxon>Poaceae</taxon>
        <taxon>PACMAD clade</taxon>
        <taxon>Panicoideae</taxon>
        <taxon>Andropogonodae</taxon>
        <taxon>Andropogoneae</taxon>
        <taxon>Sorghinae</taxon>
        <taxon>Sorghum</taxon>
    </lineage>
</organism>
<dbReference type="EMBL" id="CM000769">
    <property type="protein sequence ID" value="KXG20328.1"/>
    <property type="molecule type" value="Genomic_DNA"/>
</dbReference>
<keyword evidence="2" id="KW-1185">Reference proteome</keyword>
<sequence length="96" mass="11198">MQVFYKWHGHVDAALRGMPGMLQWRELFGPTDSENQASFSFLHKKVCMKGRADQLKDSYIKTRFSGGANELYARNGKLRTRLPKSQLFRTNDQWSE</sequence>
<dbReference type="Proteomes" id="UP000000768">
    <property type="component" value="Chromosome 10"/>
</dbReference>
<dbReference type="InParanoid" id="A0A194YK48"/>
<name>A0A194YK48_SORBI</name>
<reference evidence="2" key="2">
    <citation type="journal article" date="2018" name="Plant J.">
        <title>The Sorghum bicolor reference genome: improved assembly, gene annotations, a transcriptome atlas, and signatures of genome organization.</title>
        <authorList>
            <person name="McCormick R.F."/>
            <person name="Truong S.K."/>
            <person name="Sreedasyam A."/>
            <person name="Jenkins J."/>
            <person name="Shu S."/>
            <person name="Sims D."/>
            <person name="Kennedy M."/>
            <person name="Amirebrahimi M."/>
            <person name="Weers B.D."/>
            <person name="McKinley B."/>
            <person name="Mattison A."/>
            <person name="Morishige D.T."/>
            <person name="Grimwood J."/>
            <person name="Schmutz J."/>
            <person name="Mullet J.E."/>
        </authorList>
    </citation>
    <scope>NUCLEOTIDE SEQUENCE [LARGE SCALE GENOMIC DNA]</scope>
    <source>
        <strain evidence="2">cv. BTx623</strain>
    </source>
</reference>
<dbReference type="Gramene" id="KXG20328">
    <property type="protein sequence ID" value="KXG20328"/>
    <property type="gene ID" value="SORBI_3010G187000"/>
</dbReference>
<evidence type="ECO:0000313" key="1">
    <source>
        <dbReference type="EMBL" id="KXG20328.1"/>
    </source>
</evidence>
<dbReference type="AlphaFoldDB" id="A0A194YK48"/>
<accession>A0A194YK48</accession>
<evidence type="ECO:0000313" key="2">
    <source>
        <dbReference type="Proteomes" id="UP000000768"/>
    </source>
</evidence>
<protein>
    <submittedName>
        <fullName evidence="1">Uncharacterized protein</fullName>
    </submittedName>
</protein>
<gene>
    <name evidence="1" type="ORF">SORBI_3010G187000</name>
</gene>